<keyword evidence="3" id="KW-0540">Nuclease</keyword>
<accession>A0A1M7BSH0</accession>
<feature type="domain" description="RecJ OB" evidence="9">
    <location>
        <begin position="440"/>
        <end position="544"/>
    </location>
</feature>
<dbReference type="PANTHER" id="PTHR30255">
    <property type="entry name" value="SINGLE-STRANDED-DNA-SPECIFIC EXONUCLEASE RECJ"/>
    <property type="match status" value="1"/>
</dbReference>
<keyword evidence="4" id="KW-0378">Hydrolase</keyword>
<evidence type="ECO:0000313" key="10">
    <source>
        <dbReference type="EMBL" id="SHL57894.1"/>
    </source>
</evidence>
<keyword evidence="11" id="KW-1185">Reference proteome</keyword>
<feature type="domain" description="DHHA1" evidence="7">
    <location>
        <begin position="336"/>
        <end position="429"/>
    </location>
</feature>
<feature type="domain" description="Single-stranded-DNA-specific exonuclease RecJ C-terminal" evidence="8">
    <location>
        <begin position="551"/>
        <end position="744"/>
    </location>
</feature>
<dbReference type="Proteomes" id="UP000184206">
    <property type="component" value="Unassembled WGS sequence"/>
</dbReference>
<dbReference type="InterPro" id="IPR004610">
    <property type="entry name" value="RecJ"/>
</dbReference>
<evidence type="ECO:0000256" key="5">
    <source>
        <dbReference type="ARBA" id="ARBA00022839"/>
    </source>
</evidence>
<dbReference type="RefSeq" id="WP_072708064.1">
    <property type="nucleotide sequence ID" value="NZ_FRCF01000002.1"/>
</dbReference>
<dbReference type="SUPFAM" id="SSF64182">
    <property type="entry name" value="DHH phosphoesterases"/>
    <property type="match status" value="1"/>
</dbReference>
<evidence type="ECO:0000313" key="11">
    <source>
        <dbReference type="Proteomes" id="UP000184206"/>
    </source>
</evidence>
<proteinExistence type="inferred from homology"/>
<dbReference type="STRING" id="1123231.SAMN02745189_00567"/>
<dbReference type="InterPro" id="IPR041122">
    <property type="entry name" value="RecJ_OB"/>
</dbReference>
<dbReference type="AlphaFoldDB" id="A0A1M7BSH0"/>
<dbReference type="Pfam" id="PF17768">
    <property type="entry name" value="RecJ_OB"/>
    <property type="match status" value="1"/>
</dbReference>
<dbReference type="Gene3D" id="3.90.1640.30">
    <property type="match status" value="1"/>
</dbReference>
<dbReference type="Pfam" id="PF01368">
    <property type="entry name" value="DHH"/>
    <property type="match status" value="1"/>
</dbReference>
<dbReference type="PANTHER" id="PTHR30255:SF2">
    <property type="entry name" value="SINGLE-STRANDED-DNA-SPECIFIC EXONUCLEASE RECJ"/>
    <property type="match status" value="1"/>
</dbReference>
<evidence type="ECO:0000259" key="8">
    <source>
        <dbReference type="Pfam" id="PF10141"/>
    </source>
</evidence>
<keyword evidence="5 10" id="KW-0269">Exonuclease</keyword>
<dbReference type="InterPro" id="IPR003156">
    <property type="entry name" value="DHHA1_dom"/>
</dbReference>
<feature type="domain" description="DDH" evidence="6">
    <location>
        <begin position="79"/>
        <end position="221"/>
    </location>
</feature>
<reference evidence="10 11" key="1">
    <citation type="submission" date="2016-11" db="EMBL/GenBank/DDBJ databases">
        <authorList>
            <person name="Jaros S."/>
            <person name="Januszkiewicz K."/>
            <person name="Wedrychowicz H."/>
        </authorList>
    </citation>
    <scope>NUCLEOTIDE SEQUENCE [LARGE SCALE GENOMIC DNA]</scope>
    <source>
        <strain evidence="10 11">DSM 16010</strain>
    </source>
</reference>
<evidence type="ECO:0000256" key="4">
    <source>
        <dbReference type="ARBA" id="ARBA00022801"/>
    </source>
</evidence>
<evidence type="ECO:0000259" key="9">
    <source>
        <dbReference type="Pfam" id="PF17768"/>
    </source>
</evidence>
<dbReference type="Pfam" id="PF02272">
    <property type="entry name" value="DHHA1"/>
    <property type="match status" value="1"/>
</dbReference>
<dbReference type="EMBL" id="FRCF01000002">
    <property type="protein sequence ID" value="SHL57894.1"/>
    <property type="molecule type" value="Genomic_DNA"/>
</dbReference>
<dbReference type="GO" id="GO:0003676">
    <property type="term" value="F:nucleic acid binding"/>
    <property type="evidence" value="ECO:0007669"/>
    <property type="project" value="InterPro"/>
</dbReference>
<evidence type="ECO:0000256" key="1">
    <source>
        <dbReference type="ARBA" id="ARBA00005915"/>
    </source>
</evidence>
<gene>
    <name evidence="10" type="ORF">SAMN02745189_00567</name>
</gene>
<dbReference type="GO" id="GO:0008409">
    <property type="term" value="F:5'-3' exonuclease activity"/>
    <property type="evidence" value="ECO:0007669"/>
    <property type="project" value="InterPro"/>
</dbReference>
<protein>
    <recommendedName>
        <fullName evidence="2">Single-stranded-DNA-specific exonuclease RecJ</fullName>
    </recommendedName>
</protein>
<dbReference type="Gene3D" id="3.10.310.30">
    <property type="match status" value="1"/>
</dbReference>
<dbReference type="InterPro" id="IPR018779">
    <property type="entry name" value="RecJ_C"/>
</dbReference>
<comment type="similarity">
    <text evidence="1">Belongs to the RecJ family.</text>
</comment>
<dbReference type="GO" id="GO:0006310">
    <property type="term" value="P:DNA recombination"/>
    <property type="evidence" value="ECO:0007669"/>
    <property type="project" value="InterPro"/>
</dbReference>
<name>A0A1M7BSH0_9BACL</name>
<evidence type="ECO:0000256" key="3">
    <source>
        <dbReference type="ARBA" id="ARBA00022722"/>
    </source>
</evidence>
<dbReference type="InterPro" id="IPR001667">
    <property type="entry name" value="DDH_dom"/>
</dbReference>
<dbReference type="Pfam" id="PF10141">
    <property type="entry name" value="ssDNA-exonuc_C"/>
    <property type="match status" value="1"/>
</dbReference>
<evidence type="ECO:0000259" key="7">
    <source>
        <dbReference type="Pfam" id="PF02272"/>
    </source>
</evidence>
<dbReference type="InterPro" id="IPR038763">
    <property type="entry name" value="DHH_sf"/>
</dbReference>
<organism evidence="10 11">
    <name type="scientific">Lacicoccus alkaliphilus DSM 16010</name>
    <dbReference type="NCBI Taxonomy" id="1123231"/>
    <lineage>
        <taxon>Bacteria</taxon>
        <taxon>Bacillati</taxon>
        <taxon>Bacillota</taxon>
        <taxon>Bacilli</taxon>
        <taxon>Bacillales</taxon>
        <taxon>Salinicoccaceae</taxon>
        <taxon>Lacicoccus</taxon>
    </lineage>
</organism>
<sequence>MFKSKYEWKVRKTGDALAESLIKKYGLNNLEQHILEKRGYTTEAQLKSLYDVQLYDENGIFEIGEAVRRIEAAVNDGENILIYGDFDADGITSTAILYSALKKAGAAVTYIIPNRMDHGYGPNIDLFKERVTGRHDLVITVDNGVAAVEEIDYLKGENIDVIVVDHHEFAETMPEAVVVHAGHPEGNYPFRHLAGVGVTYKLIAALGLAEDDMLPLVAIGTVADMVSITGENKKLVIEGLRRLNSDPSTGVKTLLSVSGHTGVVDEETIGFGIAPRLNSSGRIADAEIAVELLLTEDRTRAFELASELESLNDERKEIVKETFTDANRMYKEDEDIIIVYSEHYHPGVIGIVASKLTEAYGKPAIVFTLDGKVYRGSARSVEGLNLLGTVREKDAYINKIGGHSQAFGIEVDMEHIREFRQSVEQHFKEKDLSLKPVKYIDMMMEKDEFKLAEFERFEKLKPFGQGFARPTFMINQGRIRSLRQVGKDKNHIKISFQDISIDTIGFNFGHLFHEVAVGDKISLVGTVNINEFNQKRSLQMIIQDAEISNVQIIDMRSRVSQNFDMISSEDHFLISSDKEKKGGNYFHYGEQLPFAIDTLVLRDLPESLESLAVSIKNIHVSKIIMIFNTRDEFYFTGAPDFTLVNGIYQLIREKEDRSVNLIRDAGAWAGHFNISMKILKMVTDILEELQKIKVENGIINKKDTNTDITVSDVENSKVRSEIDHRIQSEAKLKMSSTQELKNYIKLLIADDGGNDES</sequence>
<dbReference type="OrthoDB" id="9809852at2"/>
<evidence type="ECO:0000256" key="2">
    <source>
        <dbReference type="ARBA" id="ARBA00019841"/>
    </source>
</evidence>
<evidence type="ECO:0000259" key="6">
    <source>
        <dbReference type="Pfam" id="PF01368"/>
    </source>
</evidence>
<dbReference type="NCBIfam" id="TIGR00644">
    <property type="entry name" value="recJ"/>
    <property type="match status" value="1"/>
</dbReference>
<dbReference type="GO" id="GO:0006281">
    <property type="term" value="P:DNA repair"/>
    <property type="evidence" value="ECO:0007669"/>
    <property type="project" value="InterPro"/>
</dbReference>
<dbReference type="InterPro" id="IPR051673">
    <property type="entry name" value="SSDNA_exonuclease_RecJ"/>
</dbReference>